<dbReference type="OrthoDB" id="2320867at2759"/>
<dbReference type="AlphaFoldDB" id="A0A8H4A4T7"/>
<feature type="compositionally biased region" description="Polar residues" evidence="1">
    <location>
        <begin position="13"/>
        <end position="26"/>
    </location>
</feature>
<gene>
    <name evidence="2" type="ORF">F8M41_007010</name>
</gene>
<evidence type="ECO:0000313" key="2">
    <source>
        <dbReference type="EMBL" id="KAF0420317.1"/>
    </source>
</evidence>
<accession>A0A8H4A4T7</accession>
<keyword evidence="3" id="KW-1185">Reference proteome</keyword>
<sequence length="424" mass="48774">MQASTNKRKGETVISQNAQPTETKLSKQAHTRKNKKLRHNQKQTKMLCELGIDIPLITDDIIFDPSRHRIQFATRKISTKDSIYYLEKEWTSIPLCSSNQVSSKKNQTRHDILARELLIETLIREAKSSNGNSLELLEILSNFLSFIYTDIIRETDIGIESSSSNTTNNRFGSTQAYNRTEYITDLSNQTLVHLEQLNNDNAIIFATNAVNNYYFHTLEHPSHRSDEFWTNFIEHFGAYTRNNLLPFTSSNTTSTHNIDYHECVNKLLQGLKPLSDYVNQFLQDYYKNLYIKLSKLSWGPFAPKPFGVFPMIAINFNTTSDYHWDEHNKTNSLCVLVALGDYEGGELCFPQLQMNFPKVYKKAKIKKGANGPMVSEQDLNNAQGLNNRKQLLKPKASQIQIPSAISDRRRGYIDMNNFMILYSI</sequence>
<dbReference type="EMBL" id="WTPW01001700">
    <property type="protein sequence ID" value="KAF0420317.1"/>
    <property type="molecule type" value="Genomic_DNA"/>
</dbReference>
<proteinExistence type="predicted"/>
<feature type="region of interest" description="Disordered" evidence="1">
    <location>
        <begin position="1"/>
        <end position="40"/>
    </location>
</feature>
<evidence type="ECO:0000313" key="3">
    <source>
        <dbReference type="Proteomes" id="UP000439903"/>
    </source>
</evidence>
<dbReference type="Proteomes" id="UP000439903">
    <property type="component" value="Unassembled WGS sequence"/>
</dbReference>
<comment type="caution">
    <text evidence="2">The sequence shown here is derived from an EMBL/GenBank/DDBJ whole genome shotgun (WGS) entry which is preliminary data.</text>
</comment>
<dbReference type="Gene3D" id="3.60.130.30">
    <property type="match status" value="1"/>
</dbReference>
<reference evidence="2 3" key="1">
    <citation type="journal article" date="2019" name="Environ. Microbiol.">
        <title>At the nexus of three kingdoms: the genome of the mycorrhizal fungus Gigaspora margarita provides insights into plant, endobacterial and fungal interactions.</title>
        <authorList>
            <person name="Venice F."/>
            <person name="Ghignone S."/>
            <person name="Salvioli di Fossalunga A."/>
            <person name="Amselem J."/>
            <person name="Novero M."/>
            <person name="Xianan X."/>
            <person name="Sedzielewska Toro K."/>
            <person name="Morin E."/>
            <person name="Lipzen A."/>
            <person name="Grigoriev I.V."/>
            <person name="Henrissat B."/>
            <person name="Martin F.M."/>
            <person name="Bonfante P."/>
        </authorList>
    </citation>
    <scope>NUCLEOTIDE SEQUENCE [LARGE SCALE GENOMIC DNA]</scope>
    <source>
        <strain evidence="2 3">BEG34</strain>
    </source>
</reference>
<protein>
    <submittedName>
        <fullName evidence="2">Calnexin independence factor cif1</fullName>
    </submittedName>
</protein>
<feature type="compositionally biased region" description="Basic residues" evidence="1">
    <location>
        <begin position="27"/>
        <end position="40"/>
    </location>
</feature>
<name>A0A8H4A4T7_GIGMA</name>
<evidence type="ECO:0000256" key="1">
    <source>
        <dbReference type="SAM" id="MobiDB-lite"/>
    </source>
</evidence>
<organism evidence="2 3">
    <name type="scientific">Gigaspora margarita</name>
    <dbReference type="NCBI Taxonomy" id="4874"/>
    <lineage>
        <taxon>Eukaryota</taxon>
        <taxon>Fungi</taxon>
        <taxon>Fungi incertae sedis</taxon>
        <taxon>Mucoromycota</taxon>
        <taxon>Glomeromycotina</taxon>
        <taxon>Glomeromycetes</taxon>
        <taxon>Diversisporales</taxon>
        <taxon>Gigasporaceae</taxon>
        <taxon>Gigaspora</taxon>
    </lineage>
</organism>